<name>A0ABX5D4J5_9VIBR</name>
<evidence type="ECO:0000256" key="11">
    <source>
        <dbReference type="ARBA" id="ARBA00023303"/>
    </source>
</evidence>
<evidence type="ECO:0000259" key="13">
    <source>
        <dbReference type="Pfam" id="PF00520"/>
    </source>
</evidence>
<feature type="domain" description="Ion transport" evidence="13">
    <location>
        <begin position="15"/>
        <end position="221"/>
    </location>
</feature>
<sequence>MDDSCDKEEASNIGAFQFFTLILSVYVLLALLVESIFNLPPDVADILRYADTAICFVFLSDFFIRFYQASNKVRFMKWGWVDLLSSIPMVDAFRYGRIVRVVRVLRIMRAVRSTKLIISYLFRKRMQGTFSLVSAVSILLVTFGAIAILQLEKGVEGSNIQSAGDAIWWAFVTITTVGYGDFYPTTYEGRIIAGVLMIAGVGLFGTFTGFVASWFLEEDEDKQDNHAVTNLRNEVLELKDEIRELKELLKQSR</sequence>
<dbReference type="PRINTS" id="PR00169">
    <property type="entry name" value="KCHANNEL"/>
</dbReference>
<evidence type="ECO:0000256" key="4">
    <source>
        <dbReference type="ARBA" id="ARBA00022692"/>
    </source>
</evidence>
<keyword evidence="6" id="KW-0851">Voltage-gated channel</keyword>
<keyword evidence="3" id="KW-0633">Potassium transport</keyword>
<dbReference type="PANTHER" id="PTHR11537">
    <property type="entry name" value="VOLTAGE-GATED POTASSIUM CHANNEL"/>
    <property type="match status" value="1"/>
</dbReference>
<evidence type="ECO:0000256" key="3">
    <source>
        <dbReference type="ARBA" id="ARBA00022538"/>
    </source>
</evidence>
<evidence type="ECO:0000256" key="7">
    <source>
        <dbReference type="ARBA" id="ARBA00022958"/>
    </source>
</evidence>
<evidence type="ECO:0000256" key="8">
    <source>
        <dbReference type="ARBA" id="ARBA00022989"/>
    </source>
</evidence>
<comment type="caution">
    <text evidence="14">The sequence shown here is derived from an EMBL/GenBank/DDBJ whole genome shotgun (WGS) entry which is preliminary data.</text>
</comment>
<gene>
    <name evidence="14" type="ORF">COR51_26620</name>
</gene>
<reference evidence="14 15" key="2">
    <citation type="submission" date="2018-03" db="EMBL/GenBank/DDBJ databases">
        <title>Genetic Diversity and Phenotypic Plasticity of AHL Mediated Quorum Sensing in Environmental Strains of Vibrio mediterranei.</title>
        <authorList>
            <person name="Lantoine F."/>
            <person name="Vouve F."/>
        </authorList>
    </citation>
    <scope>NUCLEOTIDE SEQUENCE [LARGE SCALE GENOMIC DNA]</scope>
    <source>
        <strain evidence="14 15">17LN0615E</strain>
    </source>
</reference>
<evidence type="ECO:0000256" key="12">
    <source>
        <dbReference type="SAM" id="Phobius"/>
    </source>
</evidence>
<evidence type="ECO:0000256" key="5">
    <source>
        <dbReference type="ARBA" id="ARBA00022826"/>
    </source>
</evidence>
<proteinExistence type="predicted"/>
<keyword evidence="7" id="KW-0630">Potassium</keyword>
<evidence type="ECO:0000256" key="6">
    <source>
        <dbReference type="ARBA" id="ARBA00022882"/>
    </source>
</evidence>
<dbReference type="Proteomes" id="UP000238163">
    <property type="component" value="Unassembled WGS sequence"/>
</dbReference>
<dbReference type="InterPro" id="IPR005821">
    <property type="entry name" value="Ion_trans_dom"/>
</dbReference>
<dbReference type="Pfam" id="PF00520">
    <property type="entry name" value="Ion_trans"/>
    <property type="match status" value="1"/>
</dbReference>
<feature type="transmembrane region" description="Helical" evidence="12">
    <location>
        <begin position="12"/>
        <end position="37"/>
    </location>
</feature>
<comment type="subcellular location">
    <subcellularLocation>
        <location evidence="1">Membrane</location>
        <topology evidence="1">Multi-pass membrane protein</topology>
    </subcellularLocation>
</comment>
<dbReference type="PANTHER" id="PTHR11537:SF254">
    <property type="entry name" value="POTASSIUM VOLTAGE-GATED CHANNEL PROTEIN SHAB"/>
    <property type="match status" value="1"/>
</dbReference>
<feature type="transmembrane region" description="Helical" evidence="12">
    <location>
        <begin position="166"/>
        <end position="184"/>
    </location>
</feature>
<keyword evidence="9" id="KW-0406">Ion transport</keyword>
<keyword evidence="10 12" id="KW-0472">Membrane</keyword>
<evidence type="ECO:0000313" key="14">
    <source>
        <dbReference type="EMBL" id="PRQ64600.1"/>
    </source>
</evidence>
<organism evidence="14 15">
    <name type="scientific">Vibrio mediterranei</name>
    <dbReference type="NCBI Taxonomy" id="689"/>
    <lineage>
        <taxon>Bacteria</taxon>
        <taxon>Pseudomonadati</taxon>
        <taxon>Pseudomonadota</taxon>
        <taxon>Gammaproteobacteria</taxon>
        <taxon>Vibrionales</taxon>
        <taxon>Vibrionaceae</taxon>
        <taxon>Vibrio</taxon>
    </lineage>
</organism>
<dbReference type="InterPro" id="IPR028325">
    <property type="entry name" value="VG_K_chnl"/>
</dbReference>
<keyword evidence="4 12" id="KW-0812">Transmembrane</keyword>
<protein>
    <submittedName>
        <fullName evidence="14">Ion transporter</fullName>
    </submittedName>
</protein>
<evidence type="ECO:0000256" key="10">
    <source>
        <dbReference type="ARBA" id="ARBA00023136"/>
    </source>
</evidence>
<dbReference type="SUPFAM" id="SSF81324">
    <property type="entry name" value="Voltage-gated potassium channels"/>
    <property type="match status" value="1"/>
</dbReference>
<keyword evidence="8 12" id="KW-1133">Transmembrane helix</keyword>
<evidence type="ECO:0000256" key="2">
    <source>
        <dbReference type="ARBA" id="ARBA00022448"/>
    </source>
</evidence>
<keyword evidence="2" id="KW-0813">Transport</keyword>
<feature type="transmembrane region" description="Helical" evidence="12">
    <location>
        <begin position="191"/>
        <end position="216"/>
    </location>
</feature>
<evidence type="ECO:0000256" key="9">
    <source>
        <dbReference type="ARBA" id="ARBA00023065"/>
    </source>
</evidence>
<evidence type="ECO:0000256" key="1">
    <source>
        <dbReference type="ARBA" id="ARBA00004141"/>
    </source>
</evidence>
<dbReference type="Gene3D" id="1.20.120.350">
    <property type="entry name" value="Voltage-gated potassium channels. Chain C"/>
    <property type="match status" value="1"/>
</dbReference>
<dbReference type="EMBL" id="NWTN01000043">
    <property type="protein sequence ID" value="PRQ64600.1"/>
    <property type="molecule type" value="Genomic_DNA"/>
</dbReference>
<dbReference type="Gene3D" id="1.20.5.110">
    <property type="match status" value="1"/>
</dbReference>
<evidence type="ECO:0000313" key="15">
    <source>
        <dbReference type="Proteomes" id="UP000238163"/>
    </source>
</evidence>
<keyword evidence="15" id="KW-1185">Reference proteome</keyword>
<accession>A0ABX5D4J5</accession>
<keyword evidence="11" id="KW-0407">Ion channel</keyword>
<keyword evidence="5" id="KW-0631">Potassium channel</keyword>
<feature type="transmembrane region" description="Helical" evidence="12">
    <location>
        <begin position="49"/>
        <end position="67"/>
    </location>
</feature>
<reference evidence="14 15" key="1">
    <citation type="submission" date="2017-09" db="EMBL/GenBank/DDBJ databases">
        <authorList>
            <person name="Girard L."/>
            <person name="Lami R."/>
            <person name="Suzuki M."/>
            <person name="Baudart J."/>
        </authorList>
    </citation>
    <scope>NUCLEOTIDE SEQUENCE [LARGE SCALE GENOMIC DNA]</scope>
    <source>
        <strain evidence="14 15">17LN0615E</strain>
    </source>
</reference>
<dbReference type="InterPro" id="IPR027359">
    <property type="entry name" value="Volt_channel_dom_sf"/>
</dbReference>
<feature type="transmembrane region" description="Helical" evidence="12">
    <location>
        <begin position="130"/>
        <end position="151"/>
    </location>
</feature>